<dbReference type="Proteomes" id="UP000692954">
    <property type="component" value="Unassembled WGS sequence"/>
</dbReference>
<gene>
    <name evidence="1" type="ORF">PSON_ATCC_30995.1.T0100011</name>
</gene>
<protein>
    <submittedName>
        <fullName evidence="1">Uncharacterized protein</fullName>
    </submittedName>
</protein>
<proteinExistence type="predicted"/>
<sequence>MKGNLKFCLNELGQLISDGQIYKGKLKISLNQEYLLSYSSYDRILYFINGNIQVYIILLERNIWI</sequence>
<accession>A0A8S1KQ72</accession>
<name>A0A8S1KQ72_9CILI</name>
<organism evidence="1 2">
    <name type="scientific">Paramecium sonneborni</name>
    <dbReference type="NCBI Taxonomy" id="65129"/>
    <lineage>
        <taxon>Eukaryota</taxon>
        <taxon>Sar</taxon>
        <taxon>Alveolata</taxon>
        <taxon>Ciliophora</taxon>
        <taxon>Intramacronucleata</taxon>
        <taxon>Oligohymenophorea</taxon>
        <taxon>Peniculida</taxon>
        <taxon>Parameciidae</taxon>
        <taxon>Paramecium</taxon>
    </lineage>
</organism>
<evidence type="ECO:0000313" key="2">
    <source>
        <dbReference type="Proteomes" id="UP000692954"/>
    </source>
</evidence>
<dbReference type="EMBL" id="CAJJDN010000010">
    <property type="protein sequence ID" value="CAD8055995.1"/>
    <property type="molecule type" value="Genomic_DNA"/>
</dbReference>
<evidence type="ECO:0000313" key="1">
    <source>
        <dbReference type="EMBL" id="CAD8055995.1"/>
    </source>
</evidence>
<reference evidence="1" key="1">
    <citation type="submission" date="2021-01" db="EMBL/GenBank/DDBJ databases">
        <authorList>
            <consortium name="Genoscope - CEA"/>
            <person name="William W."/>
        </authorList>
    </citation>
    <scope>NUCLEOTIDE SEQUENCE</scope>
</reference>
<keyword evidence="2" id="KW-1185">Reference proteome</keyword>
<comment type="caution">
    <text evidence="1">The sequence shown here is derived from an EMBL/GenBank/DDBJ whole genome shotgun (WGS) entry which is preliminary data.</text>
</comment>
<dbReference type="AlphaFoldDB" id="A0A8S1KQ72"/>